<dbReference type="Proteomes" id="UP001321582">
    <property type="component" value="Chromosome"/>
</dbReference>
<comment type="similarity">
    <text evidence="2 10">Belongs to the binding-protein-dependent transport system permease family. CysTW subfamily.</text>
</comment>
<feature type="transmembrane region" description="Helical" evidence="9">
    <location>
        <begin position="20"/>
        <end position="39"/>
    </location>
</feature>
<feature type="transmembrane region" description="Helical" evidence="9">
    <location>
        <begin position="194"/>
        <end position="219"/>
    </location>
</feature>
<evidence type="ECO:0000256" key="9">
    <source>
        <dbReference type="RuleBase" id="RU363032"/>
    </source>
</evidence>
<dbReference type="PROSITE" id="PS50928">
    <property type="entry name" value="ABC_TM1"/>
    <property type="match status" value="1"/>
</dbReference>
<dbReference type="PANTHER" id="PTHR30425:SF1">
    <property type="entry name" value="PHOSPHATE TRANSPORT SYSTEM PERMEASE PROTEIN PSTC"/>
    <property type="match status" value="1"/>
</dbReference>
<dbReference type="Gene3D" id="1.10.3720.10">
    <property type="entry name" value="MetI-like"/>
    <property type="match status" value="1"/>
</dbReference>
<evidence type="ECO:0000313" key="12">
    <source>
        <dbReference type="EMBL" id="BDU49824.1"/>
    </source>
</evidence>
<keyword evidence="6 9" id="KW-0812">Transmembrane</keyword>
<evidence type="ECO:0000259" key="11">
    <source>
        <dbReference type="PROSITE" id="PS50928"/>
    </source>
</evidence>
<evidence type="ECO:0000256" key="6">
    <source>
        <dbReference type="ARBA" id="ARBA00022692"/>
    </source>
</evidence>
<proteinExistence type="inferred from homology"/>
<dbReference type="GO" id="GO:0005886">
    <property type="term" value="C:plasma membrane"/>
    <property type="evidence" value="ECO:0007669"/>
    <property type="project" value="UniProtKB-SubCell"/>
</dbReference>
<dbReference type="NCBIfam" id="TIGR02138">
    <property type="entry name" value="phosphate_pstC"/>
    <property type="match status" value="1"/>
</dbReference>
<feature type="transmembrane region" description="Helical" evidence="9">
    <location>
        <begin position="113"/>
        <end position="134"/>
    </location>
</feature>
<evidence type="ECO:0000256" key="5">
    <source>
        <dbReference type="ARBA" id="ARBA00022592"/>
    </source>
</evidence>
<feature type="transmembrane region" description="Helical" evidence="9">
    <location>
        <begin position="78"/>
        <end position="101"/>
    </location>
</feature>
<keyword evidence="13" id="KW-1185">Reference proteome</keyword>
<evidence type="ECO:0000256" key="2">
    <source>
        <dbReference type="ARBA" id="ARBA00007069"/>
    </source>
</evidence>
<reference evidence="12 13" key="1">
    <citation type="submission" date="2022-11" db="EMBL/GenBank/DDBJ databases">
        <title>Haliovirga abyssi gen. nov., sp. nov., a mesophilic fermentative bacterium isolated from the Iheya North hydrothermal field and the proposal of Haliovirgaceae fam. nov.</title>
        <authorList>
            <person name="Miyazaki U."/>
            <person name="Tame A."/>
            <person name="Miyazaki J."/>
            <person name="Takai K."/>
            <person name="Sawayama S."/>
            <person name="Kitajima M."/>
            <person name="Okamoto A."/>
            <person name="Nakagawa S."/>
        </authorList>
    </citation>
    <scope>NUCLEOTIDE SEQUENCE [LARGE SCALE GENOMIC DNA]</scope>
    <source>
        <strain evidence="12 13">IC12</strain>
    </source>
</reference>
<dbReference type="GO" id="GO:0006817">
    <property type="term" value="P:phosphate ion transport"/>
    <property type="evidence" value="ECO:0007669"/>
    <property type="project" value="UniProtKB-KW"/>
</dbReference>
<dbReference type="CDD" id="cd06261">
    <property type="entry name" value="TM_PBP2"/>
    <property type="match status" value="1"/>
</dbReference>
<name>A0AAU9DS54_9FUSO</name>
<evidence type="ECO:0000256" key="3">
    <source>
        <dbReference type="ARBA" id="ARBA00022448"/>
    </source>
</evidence>
<feature type="transmembrane region" description="Helical" evidence="9">
    <location>
        <begin position="267"/>
        <end position="289"/>
    </location>
</feature>
<dbReference type="SUPFAM" id="SSF161098">
    <property type="entry name" value="MetI-like"/>
    <property type="match status" value="1"/>
</dbReference>
<evidence type="ECO:0000256" key="7">
    <source>
        <dbReference type="ARBA" id="ARBA00022989"/>
    </source>
</evidence>
<dbReference type="RefSeq" id="WP_307904768.1">
    <property type="nucleotide sequence ID" value="NZ_AP027059.1"/>
</dbReference>
<evidence type="ECO:0000256" key="8">
    <source>
        <dbReference type="ARBA" id="ARBA00023136"/>
    </source>
</evidence>
<evidence type="ECO:0000256" key="1">
    <source>
        <dbReference type="ARBA" id="ARBA00004651"/>
    </source>
</evidence>
<comment type="function">
    <text evidence="10">Part of the binding-protein-dependent transport system for phosphate; probably responsible for the translocation of the substrate across the membrane.</text>
</comment>
<comment type="subcellular location">
    <subcellularLocation>
        <location evidence="1 9">Cell membrane</location>
        <topology evidence="1 9">Multi-pass membrane protein</topology>
    </subcellularLocation>
</comment>
<dbReference type="InterPro" id="IPR011864">
    <property type="entry name" value="Phosphate_PstC"/>
</dbReference>
<gene>
    <name evidence="12" type="primary">pstC</name>
    <name evidence="12" type="ORF">HLVA_03930</name>
</gene>
<feature type="domain" description="ABC transmembrane type-1" evidence="11">
    <location>
        <begin position="74"/>
        <end position="285"/>
    </location>
</feature>
<dbReference type="InterPro" id="IPR035906">
    <property type="entry name" value="MetI-like_sf"/>
</dbReference>
<keyword evidence="7 9" id="KW-1133">Transmembrane helix</keyword>
<keyword evidence="5 10" id="KW-0592">Phosphate transport</keyword>
<accession>A0AAU9DS54</accession>
<dbReference type="InterPro" id="IPR051124">
    <property type="entry name" value="Phosphate_Transport_Permease"/>
</dbReference>
<dbReference type="EMBL" id="AP027059">
    <property type="protein sequence ID" value="BDU49824.1"/>
    <property type="molecule type" value="Genomic_DNA"/>
</dbReference>
<organism evidence="12 13">
    <name type="scientific">Haliovirga abyssi</name>
    <dbReference type="NCBI Taxonomy" id="2996794"/>
    <lineage>
        <taxon>Bacteria</taxon>
        <taxon>Fusobacteriati</taxon>
        <taxon>Fusobacteriota</taxon>
        <taxon>Fusobacteriia</taxon>
        <taxon>Fusobacteriales</taxon>
        <taxon>Haliovirgaceae</taxon>
        <taxon>Haliovirga</taxon>
    </lineage>
</organism>
<protein>
    <recommendedName>
        <fullName evidence="10">Phosphate transport system permease protein</fullName>
    </recommendedName>
</protein>
<dbReference type="AlphaFoldDB" id="A0AAU9DS54"/>
<dbReference type="GO" id="GO:0005315">
    <property type="term" value="F:phosphate transmembrane transporter activity"/>
    <property type="evidence" value="ECO:0007669"/>
    <property type="project" value="InterPro"/>
</dbReference>
<keyword evidence="4 10" id="KW-1003">Cell membrane</keyword>
<evidence type="ECO:0000313" key="13">
    <source>
        <dbReference type="Proteomes" id="UP001321582"/>
    </source>
</evidence>
<dbReference type="PANTHER" id="PTHR30425">
    <property type="entry name" value="PHOSPHATE TRANSPORT SYSTEM PERMEASE PROTEIN PST"/>
    <property type="match status" value="1"/>
</dbReference>
<keyword evidence="3 9" id="KW-0813">Transport</keyword>
<keyword evidence="8 9" id="KW-0472">Membrane</keyword>
<dbReference type="Pfam" id="PF00528">
    <property type="entry name" value="BPD_transp_1"/>
    <property type="match status" value="1"/>
</dbReference>
<sequence>MGKKRKIINSTMSNGVKLIAIFNIVIVFMIFLFIFFNSLDFFMKYPINKFLFGEEWRIKIGNDLKSIFGMLPLLKGSLIVTFIAIIISVPLSFITTIYIAEFAGKKEREIMKILIETMAAIPSVVLGFIGLKILSTPIKDIFNLDSGKTALTGGIILAFMAMPTIISISDDALKSLDKSYKDASLALGATKLQTTFKVLVPAAFSGIFASMMLGFGRVIGETMTVLMVTGNAPIFKSSPLTSVRTMTATIAAEMGESVNGSLHQKSLFAIGLILFILTFLVNIIADHFVEKSRKKMRE</sequence>
<feature type="transmembrane region" description="Helical" evidence="9">
    <location>
        <begin position="154"/>
        <end position="173"/>
    </location>
</feature>
<dbReference type="InterPro" id="IPR000515">
    <property type="entry name" value="MetI-like"/>
</dbReference>
<evidence type="ECO:0000256" key="4">
    <source>
        <dbReference type="ARBA" id="ARBA00022475"/>
    </source>
</evidence>
<evidence type="ECO:0000256" key="10">
    <source>
        <dbReference type="RuleBase" id="RU363054"/>
    </source>
</evidence>
<dbReference type="KEGG" id="haby:HLVA_03930"/>